<sequence>MSGHVISIRLEMLIYNVQSSGIGLENLVTEHGKYKVLFLCTHNSARSILAEAALNDLAGDRFVGYSAGSYPWDGTQSVRA</sequence>
<accession>A0A5E4TRC6</accession>
<dbReference type="InterPro" id="IPR036196">
    <property type="entry name" value="Ptyr_pPase_sf"/>
</dbReference>
<dbReference type="Proteomes" id="UP000384354">
    <property type="component" value="Unassembled WGS sequence"/>
</dbReference>
<organism evidence="1 2">
    <name type="scientific">Pandoraea cepalis</name>
    <dbReference type="NCBI Taxonomy" id="2508294"/>
    <lineage>
        <taxon>Bacteria</taxon>
        <taxon>Pseudomonadati</taxon>
        <taxon>Pseudomonadota</taxon>
        <taxon>Betaproteobacteria</taxon>
        <taxon>Burkholderiales</taxon>
        <taxon>Burkholderiaceae</taxon>
        <taxon>Pandoraea</taxon>
    </lineage>
</organism>
<name>A0A5E4TRC6_9BURK</name>
<evidence type="ECO:0000313" key="1">
    <source>
        <dbReference type="EMBL" id="VVD88609.1"/>
    </source>
</evidence>
<gene>
    <name evidence="1" type="ORF">PCE31106_01492</name>
</gene>
<protein>
    <submittedName>
        <fullName evidence="1">Arsenate reductase</fullName>
    </submittedName>
</protein>
<dbReference type="SUPFAM" id="SSF52788">
    <property type="entry name" value="Phosphotyrosine protein phosphatases I"/>
    <property type="match status" value="1"/>
</dbReference>
<proteinExistence type="predicted"/>
<evidence type="ECO:0000313" key="2">
    <source>
        <dbReference type="Proteomes" id="UP000384354"/>
    </source>
</evidence>
<dbReference type="AlphaFoldDB" id="A0A5E4TRC6"/>
<dbReference type="EMBL" id="CABPSL010000004">
    <property type="protein sequence ID" value="VVD88609.1"/>
    <property type="molecule type" value="Genomic_DNA"/>
</dbReference>
<dbReference type="Gene3D" id="3.40.50.2300">
    <property type="match status" value="1"/>
</dbReference>
<reference evidence="1 2" key="1">
    <citation type="submission" date="2019-08" db="EMBL/GenBank/DDBJ databases">
        <authorList>
            <person name="Peeters C."/>
        </authorList>
    </citation>
    <scope>NUCLEOTIDE SEQUENCE [LARGE SCALE GENOMIC DNA]</scope>
    <source>
        <strain evidence="1 2">LMG 31106</strain>
    </source>
</reference>